<sequence length="268" mass="30355">MGLVQKLSTAATSVSSVFSPGTLLAIVLIKLLIYQLSAAAFSMSILTSRAKRHRKHRQKRKHKHKAINQILHSGPVFIFCRDESDNDILLSHIMAERWVFSIKNALRQVSPGFDKAEVDKAFSRIFVSAAESVEELPLASCSSIFDRLLWVCKHNVDWVASYKPLGPSITAKLAYEFTLARHLAINFSRVRQHPIPYHEATFTARAIDKLCGKKPLDKPDEMFASCTQGQLTQVMGQICRDEQVTWNGDIHIDWYDVLEIVGGDRWYN</sequence>
<evidence type="ECO:0000313" key="3">
    <source>
        <dbReference type="Proteomes" id="UP000295083"/>
    </source>
</evidence>
<accession>A0A4R8Q433</accession>
<evidence type="ECO:0000256" key="1">
    <source>
        <dbReference type="SAM" id="Phobius"/>
    </source>
</evidence>
<feature type="transmembrane region" description="Helical" evidence="1">
    <location>
        <begin position="23"/>
        <end position="47"/>
    </location>
</feature>
<keyword evidence="1" id="KW-0812">Transmembrane</keyword>
<proteinExistence type="predicted"/>
<keyword evidence="1" id="KW-0472">Membrane</keyword>
<dbReference type="EMBL" id="QAPG01000070">
    <property type="protein sequence ID" value="TDZ33151.1"/>
    <property type="molecule type" value="Genomic_DNA"/>
</dbReference>
<dbReference type="AlphaFoldDB" id="A0A4R8Q433"/>
<dbReference type="Proteomes" id="UP000295083">
    <property type="component" value="Unassembled WGS sequence"/>
</dbReference>
<comment type="caution">
    <text evidence="2">The sequence shown here is derived from an EMBL/GenBank/DDBJ whole genome shotgun (WGS) entry which is preliminary data.</text>
</comment>
<keyword evidence="3" id="KW-1185">Reference proteome</keyword>
<evidence type="ECO:0000313" key="2">
    <source>
        <dbReference type="EMBL" id="TDZ33151.1"/>
    </source>
</evidence>
<organism evidence="2 3">
    <name type="scientific">Colletotrichum spinosum</name>
    <dbReference type="NCBI Taxonomy" id="1347390"/>
    <lineage>
        <taxon>Eukaryota</taxon>
        <taxon>Fungi</taxon>
        <taxon>Dikarya</taxon>
        <taxon>Ascomycota</taxon>
        <taxon>Pezizomycotina</taxon>
        <taxon>Sordariomycetes</taxon>
        <taxon>Hypocreomycetidae</taxon>
        <taxon>Glomerellales</taxon>
        <taxon>Glomerellaceae</taxon>
        <taxon>Colletotrichum</taxon>
        <taxon>Colletotrichum orbiculare species complex</taxon>
    </lineage>
</organism>
<name>A0A4R8Q433_9PEZI</name>
<keyword evidence="1" id="KW-1133">Transmembrane helix</keyword>
<reference evidence="2 3" key="1">
    <citation type="submission" date="2018-11" db="EMBL/GenBank/DDBJ databases">
        <title>Genome sequence and assembly of Colletotrichum spinosum.</title>
        <authorList>
            <person name="Gan P."/>
            <person name="Shirasu K."/>
        </authorList>
    </citation>
    <scope>NUCLEOTIDE SEQUENCE [LARGE SCALE GENOMIC DNA]</scope>
    <source>
        <strain evidence="2 3">CBS 515.97</strain>
    </source>
</reference>
<protein>
    <submittedName>
        <fullName evidence="2">Uncharacterized protein</fullName>
    </submittedName>
</protein>
<gene>
    <name evidence="2" type="ORF">C8035_v006091</name>
</gene>